<dbReference type="OrthoDB" id="1419830at2"/>
<evidence type="ECO:0000313" key="2">
    <source>
        <dbReference type="EMBL" id="EKE79449.1"/>
    </source>
</evidence>
<accession>K2K8W6</accession>
<feature type="chain" id="PRO_5003859802" description="Lipoprotein" evidence="1">
    <location>
        <begin position="20"/>
        <end position="224"/>
    </location>
</feature>
<evidence type="ECO:0000256" key="1">
    <source>
        <dbReference type="SAM" id="SignalP"/>
    </source>
</evidence>
<dbReference type="RefSeq" id="WP_008489989.1">
    <property type="nucleotide sequence ID" value="NZ_AMRG01000023.1"/>
</dbReference>
<protein>
    <recommendedName>
        <fullName evidence="4">Lipoprotein</fullName>
    </recommendedName>
</protein>
<dbReference type="PATRIC" id="fig|740709.3.peg.2582"/>
<evidence type="ECO:0000313" key="3">
    <source>
        <dbReference type="Proteomes" id="UP000014115"/>
    </source>
</evidence>
<comment type="caution">
    <text evidence="2">The sequence shown here is derived from an EMBL/GenBank/DDBJ whole genome shotgun (WGS) entry which is preliminary data.</text>
</comment>
<reference evidence="2 3" key="1">
    <citation type="journal article" date="2012" name="J. Bacteriol.">
        <title>Genome Sequence of Idiomarina xiamenensis Type Strain 10-D-4.</title>
        <authorList>
            <person name="Lai Q."/>
            <person name="Wang L."/>
            <person name="Wang W."/>
            <person name="Shao Z."/>
        </authorList>
    </citation>
    <scope>NUCLEOTIDE SEQUENCE [LARGE SCALE GENOMIC DNA]</scope>
    <source>
        <strain evidence="2 3">10-D-4</strain>
    </source>
</reference>
<name>K2K8W6_9GAMM</name>
<dbReference type="PROSITE" id="PS51257">
    <property type="entry name" value="PROKAR_LIPOPROTEIN"/>
    <property type="match status" value="1"/>
</dbReference>
<dbReference type="EMBL" id="AMRG01000023">
    <property type="protein sequence ID" value="EKE79449.1"/>
    <property type="molecule type" value="Genomic_DNA"/>
</dbReference>
<dbReference type="STRING" id="740709.A10D4_12814"/>
<organism evidence="2 3">
    <name type="scientific">Idiomarina xiamenensis 10-D-4</name>
    <dbReference type="NCBI Taxonomy" id="740709"/>
    <lineage>
        <taxon>Bacteria</taxon>
        <taxon>Pseudomonadati</taxon>
        <taxon>Pseudomonadota</taxon>
        <taxon>Gammaproteobacteria</taxon>
        <taxon>Alteromonadales</taxon>
        <taxon>Idiomarinaceae</taxon>
        <taxon>Idiomarina</taxon>
    </lineage>
</organism>
<sequence length="224" mass="25132">MRKNIYLLALVSLLLTACAQQTFNYSPKVTNVDFPPVGKVHTAQLGENMIAQGMYIETEAVKVLATDTFGLAYTVMPGTFLKHREDDKRIFFHVHGNDGAGNVVASALADPFSAVMVEKDSKEFCILSTFGSYNCSDDTQYELTTVPIIKSDTMQQTLVYSGRVGERINMVYREFQGNMIRDAFTNRVEYDLSESDIIGYKGARLRVIEATNQKITYEVLSNFK</sequence>
<dbReference type="Proteomes" id="UP000014115">
    <property type="component" value="Unassembled WGS sequence"/>
</dbReference>
<evidence type="ECO:0008006" key="4">
    <source>
        <dbReference type="Google" id="ProtNLM"/>
    </source>
</evidence>
<gene>
    <name evidence="2" type="ORF">A10D4_12814</name>
</gene>
<dbReference type="eggNOG" id="ENOG50300Z0">
    <property type="taxonomic scope" value="Bacteria"/>
</dbReference>
<proteinExistence type="predicted"/>
<keyword evidence="3" id="KW-1185">Reference proteome</keyword>
<dbReference type="AlphaFoldDB" id="K2K8W6"/>
<keyword evidence="1" id="KW-0732">Signal</keyword>
<feature type="signal peptide" evidence="1">
    <location>
        <begin position="1"/>
        <end position="19"/>
    </location>
</feature>